<dbReference type="CDD" id="cd00610">
    <property type="entry name" value="OAT_like"/>
    <property type="match status" value="1"/>
</dbReference>
<evidence type="ECO:0000256" key="4">
    <source>
        <dbReference type="ARBA" id="ARBA00008954"/>
    </source>
</evidence>
<dbReference type="GO" id="GO:0045303">
    <property type="term" value="F:diaminobutyrate-2-oxoglutarate transaminase activity"/>
    <property type="evidence" value="ECO:0007669"/>
    <property type="project" value="UniProtKB-EC"/>
</dbReference>
<evidence type="ECO:0000256" key="8">
    <source>
        <dbReference type="ARBA" id="ARBA00022679"/>
    </source>
</evidence>
<evidence type="ECO:0000256" key="11">
    <source>
        <dbReference type="RuleBase" id="RU003560"/>
    </source>
</evidence>
<name>A0A4R5FVV5_9ACTN</name>
<keyword evidence="14" id="KW-1185">Reference proteome</keyword>
<reference evidence="13 14" key="1">
    <citation type="submission" date="2019-03" db="EMBL/GenBank/DDBJ databases">
        <title>Draft genome sequences of novel Actinobacteria.</title>
        <authorList>
            <person name="Sahin N."/>
            <person name="Ay H."/>
            <person name="Saygin H."/>
        </authorList>
    </citation>
    <scope>NUCLEOTIDE SEQUENCE [LARGE SCALE GENOMIC DNA]</scope>
    <source>
        <strain evidence="13 14">6K102</strain>
    </source>
</reference>
<evidence type="ECO:0000313" key="14">
    <source>
        <dbReference type="Proteomes" id="UP000295136"/>
    </source>
</evidence>
<dbReference type="NCBIfam" id="NF006733">
    <property type="entry name" value="PRK09264.1"/>
    <property type="match status" value="1"/>
</dbReference>
<dbReference type="InterPro" id="IPR049704">
    <property type="entry name" value="Aminotrans_3_PPA_site"/>
</dbReference>
<dbReference type="RefSeq" id="WP_132628897.1">
    <property type="nucleotide sequence ID" value="NZ_SMLD01000012.1"/>
</dbReference>
<gene>
    <name evidence="13" type="primary">ectB</name>
    <name evidence="13" type="ORF">E1295_07260</name>
</gene>
<evidence type="ECO:0000256" key="12">
    <source>
        <dbReference type="RuleBase" id="RU365034"/>
    </source>
</evidence>
<dbReference type="AlphaFoldDB" id="A0A4R5FVV5"/>
<dbReference type="GO" id="GO:0047307">
    <property type="term" value="F:diaminobutyrate-pyruvate transaminase activity"/>
    <property type="evidence" value="ECO:0007669"/>
    <property type="project" value="InterPro"/>
</dbReference>
<evidence type="ECO:0000256" key="9">
    <source>
        <dbReference type="ARBA" id="ARBA00022898"/>
    </source>
</evidence>
<sequence>MVTIFDELESNVRTYCRRFPAVFVRARGHVLWDQEGRSYIDFLSGAGALNYGHNHPAIKAALLDYLAADGPVHTMDLHTEAKADLLRGLDDIVLRPRGLAYRVQFTGPTGANAVEAALKVARRATGRTNVIAFTNGFHGMSLGALALAGNLGKRAASGVPLDRVTRLPYDGYLGQDVDTVDYLEKLLDDPGSGIDPPAAIVLETVQGEGGLNVARPQWLRRVEKVAHERGIVLIVDDIQAGCGRTGSFFSFEEAGLSPDIVCLAKSISGYGLPLALTLIRPDLDLLGPGEHSGTFRGHNLAFVTASAALGLWSSPQFTADLDKKCLLLAERVRGMTSGIERGRGLLRGLFFAEGAVAAEISLAAFRRGLLLETSGAASQVVKIMPPLTIDDDALHRGMDILDDSVQEVLSKRKAGTR</sequence>
<dbReference type="Proteomes" id="UP000295136">
    <property type="component" value="Unassembled WGS sequence"/>
</dbReference>
<dbReference type="NCBIfam" id="TIGR02407">
    <property type="entry name" value="ectoine_ectB"/>
    <property type="match status" value="1"/>
</dbReference>
<dbReference type="EC" id="2.6.1.76" evidence="5 12"/>
<dbReference type="Pfam" id="PF00202">
    <property type="entry name" value="Aminotran_3"/>
    <property type="match status" value="1"/>
</dbReference>
<evidence type="ECO:0000256" key="7">
    <source>
        <dbReference type="ARBA" id="ARBA00022576"/>
    </source>
</evidence>
<keyword evidence="9 11" id="KW-0663">Pyridoxal phosphate</keyword>
<dbReference type="InterPro" id="IPR015422">
    <property type="entry name" value="PyrdxlP-dep_Trfase_small"/>
</dbReference>
<evidence type="ECO:0000256" key="6">
    <source>
        <dbReference type="ARBA" id="ARBA00014798"/>
    </source>
</evidence>
<evidence type="ECO:0000256" key="10">
    <source>
        <dbReference type="ARBA" id="ARBA00049111"/>
    </source>
</evidence>
<dbReference type="NCBIfam" id="TIGR00709">
    <property type="entry name" value="dat"/>
    <property type="match status" value="1"/>
</dbReference>
<dbReference type="UniPathway" id="UPA00067">
    <property type="reaction ID" value="UER00121"/>
</dbReference>
<comment type="catalytic activity">
    <reaction evidence="10 12">
        <text>L-2,4-diaminobutanoate + 2-oxoglutarate = L-aspartate 4-semialdehyde + L-glutamate</text>
        <dbReference type="Rhea" id="RHEA:11160"/>
        <dbReference type="ChEBI" id="CHEBI:16810"/>
        <dbReference type="ChEBI" id="CHEBI:29985"/>
        <dbReference type="ChEBI" id="CHEBI:58761"/>
        <dbReference type="ChEBI" id="CHEBI:537519"/>
        <dbReference type="EC" id="2.6.1.76"/>
    </reaction>
</comment>
<dbReference type="PANTHER" id="PTHR43552">
    <property type="entry name" value="DIAMINOBUTYRATE--2-OXOGLUTARATE AMINOTRANSFERASE"/>
    <property type="match status" value="1"/>
</dbReference>
<comment type="function">
    <text evidence="2 12">Catalyzes reversively the conversion of L-aspartate beta-semialdehyde (ASA) to L-2,4-diaminobutyrate (DABA) by transamination with L-glutamate.</text>
</comment>
<dbReference type="GO" id="GO:0019491">
    <property type="term" value="P:ectoine biosynthetic process"/>
    <property type="evidence" value="ECO:0007669"/>
    <property type="project" value="UniProtKB-UniPathway"/>
</dbReference>
<evidence type="ECO:0000256" key="5">
    <source>
        <dbReference type="ARBA" id="ARBA00013155"/>
    </source>
</evidence>
<comment type="cofactor">
    <cofactor evidence="1 12">
        <name>pyridoxal 5'-phosphate</name>
        <dbReference type="ChEBI" id="CHEBI:597326"/>
    </cofactor>
</comment>
<dbReference type="InterPro" id="IPR012773">
    <property type="entry name" value="Ectoine_EctB"/>
</dbReference>
<dbReference type="InterPro" id="IPR015424">
    <property type="entry name" value="PyrdxlP-dep_Trfase"/>
</dbReference>
<dbReference type="InterPro" id="IPR015421">
    <property type="entry name" value="PyrdxlP-dep_Trfase_major"/>
</dbReference>
<evidence type="ECO:0000256" key="1">
    <source>
        <dbReference type="ARBA" id="ARBA00001933"/>
    </source>
</evidence>
<comment type="similarity">
    <text evidence="4 11">Belongs to the class-III pyridoxal-phosphate-dependent aminotransferase family.</text>
</comment>
<evidence type="ECO:0000256" key="2">
    <source>
        <dbReference type="ARBA" id="ARBA00002189"/>
    </source>
</evidence>
<protein>
    <recommendedName>
        <fullName evidence="6 12">Diaminobutyrate--2-oxoglutarate transaminase</fullName>
        <ecNumber evidence="5 12">2.6.1.76</ecNumber>
    </recommendedName>
    <alternativeName>
        <fullName evidence="12">DABA aminotransferase</fullName>
    </alternativeName>
</protein>
<dbReference type="GO" id="GO:0030170">
    <property type="term" value="F:pyridoxal phosphate binding"/>
    <property type="evidence" value="ECO:0007669"/>
    <property type="project" value="InterPro"/>
</dbReference>
<comment type="pathway">
    <text evidence="3 12">Amine and polyamine biosynthesis; ectoine biosynthesis; L-ectoine from L-aspartate 4-semialdehyde: step 1/3.</text>
</comment>
<comment type="caution">
    <text evidence="13">The sequence shown here is derived from an EMBL/GenBank/DDBJ whole genome shotgun (WGS) entry which is preliminary data.</text>
</comment>
<evidence type="ECO:0000256" key="3">
    <source>
        <dbReference type="ARBA" id="ARBA00004946"/>
    </source>
</evidence>
<dbReference type="PIRSF" id="PIRSF000521">
    <property type="entry name" value="Transaminase_4ab_Lys_Orn"/>
    <property type="match status" value="1"/>
</dbReference>
<dbReference type="Gene3D" id="3.40.640.10">
    <property type="entry name" value="Type I PLP-dependent aspartate aminotransferase-like (Major domain)"/>
    <property type="match status" value="1"/>
</dbReference>
<dbReference type="SUPFAM" id="SSF53383">
    <property type="entry name" value="PLP-dependent transferases"/>
    <property type="match status" value="1"/>
</dbReference>
<accession>A0A4R5FVV5</accession>
<evidence type="ECO:0000313" key="13">
    <source>
        <dbReference type="EMBL" id="TDE57752.1"/>
    </source>
</evidence>
<dbReference type="InterPro" id="IPR005814">
    <property type="entry name" value="Aminotrans_3"/>
</dbReference>
<dbReference type="PANTHER" id="PTHR43552:SF2">
    <property type="entry name" value="DIAMINOBUTYRATE--2-OXOGLUTARATE TRANSAMINASE"/>
    <property type="match status" value="1"/>
</dbReference>
<proteinExistence type="inferred from homology"/>
<keyword evidence="8 12" id="KW-0808">Transferase</keyword>
<dbReference type="InterPro" id="IPR004637">
    <property type="entry name" value="Dat"/>
</dbReference>
<dbReference type="PROSITE" id="PS00600">
    <property type="entry name" value="AA_TRANSFER_CLASS_3"/>
    <property type="match status" value="1"/>
</dbReference>
<dbReference type="Gene3D" id="3.90.1150.10">
    <property type="entry name" value="Aspartate Aminotransferase, domain 1"/>
    <property type="match status" value="1"/>
</dbReference>
<keyword evidence="7 12" id="KW-0032">Aminotransferase</keyword>
<organism evidence="13 14">
    <name type="scientific">Nonomuraea mesophila</name>
    <dbReference type="NCBI Taxonomy" id="2530382"/>
    <lineage>
        <taxon>Bacteria</taxon>
        <taxon>Bacillati</taxon>
        <taxon>Actinomycetota</taxon>
        <taxon>Actinomycetes</taxon>
        <taxon>Streptosporangiales</taxon>
        <taxon>Streptosporangiaceae</taxon>
        <taxon>Nonomuraea</taxon>
    </lineage>
</organism>
<dbReference type="EMBL" id="SMLD01000012">
    <property type="protein sequence ID" value="TDE57752.1"/>
    <property type="molecule type" value="Genomic_DNA"/>
</dbReference>